<dbReference type="EMBL" id="WNKT01000001">
    <property type="protein sequence ID" value="MTW19581.1"/>
    <property type="molecule type" value="Genomic_DNA"/>
</dbReference>
<dbReference type="OrthoDB" id="5767408at2"/>
<organism evidence="2 3">
    <name type="scientific">Allochromatium palmeri</name>
    <dbReference type="NCBI Taxonomy" id="231048"/>
    <lineage>
        <taxon>Bacteria</taxon>
        <taxon>Pseudomonadati</taxon>
        <taxon>Pseudomonadota</taxon>
        <taxon>Gammaproteobacteria</taxon>
        <taxon>Chromatiales</taxon>
        <taxon>Chromatiaceae</taxon>
        <taxon>Allochromatium</taxon>
    </lineage>
</organism>
<feature type="transmembrane region" description="Helical" evidence="1">
    <location>
        <begin position="33"/>
        <end position="51"/>
    </location>
</feature>
<keyword evidence="1" id="KW-0472">Membrane</keyword>
<keyword evidence="1" id="KW-0812">Transmembrane</keyword>
<evidence type="ECO:0000313" key="3">
    <source>
        <dbReference type="Proteomes" id="UP000434044"/>
    </source>
</evidence>
<dbReference type="Proteomes" id="UP000434044">
    <property type="component" value="Unassembled WGS sequence"/>
</dbReference>
<keyword evidence="1" id="KW-1133">Transmembrane helix</keyword>
<dbReference type="InterPro" id="IPR021330">
    <property type="entry name" value="DUF2939"/>
</dbReference>
<sequence length="188" mass="21769">MPEDRAPMYALAQTCKRLDWIWMSPHWRLARRVLTRAAMVLLIMTLLYGVWPYSTLWRLEHAVAQNDRVTLAGLVDLDAVREEIARRLNKDQVSLIEAVSDAFIEWLESGIRQHGVEALQILVTLDWISEQFARIPTHSLGLWASISEIFFEAPNDVRIRIDRTPLAPPLILRLQLDGLTWHVTMIHD</sequence>
<dbReference type="Pfam" id="PF11159">
    <property type="entry name" value="DUF2939"/>
    <property type="match status" value="1"/>
</dbReference>
<dbReference type="AlphaFoldDB" id="A0A6N8E7M4"/>
<keyword evidence="3" id="KW-1185">Reference proteome</keyword>
<accession>A0A6N8E7M4</accession>
<evidence type="ECO:0000313" key="2">
    <source>
        <dbReference type="EMBL" id="MTW19581.1"/>
    </source>
</evidence>
<evidence type="ECO:0000256" key="1">
    <source>
        <dbReference type="SAM" id="Phobius"/>
    </source>
</evidence>
<comment type="caution">
    <text evidence="2">The sequence shown here is derived from an EMBL/GenBank/DDBJ whole genome shotgun (WGS) entry which is preliminary data.</text>
</comment>
<proteinExistence type="predicted"/>
<gene>
    <name evidence="2" type="ORF">GJ668_00565</name>
</gene>
<reference evidence="2 3" key="1">
    <citation type="submission" date="2019-11" db="EMBL/GenBank/DDBJ databases">
        <title>Whole-genome sequence of the anaerobic purple sulfur bacterium Allochromatium palmeri DSM 15591.</title>
        <authorList>
            <person name="Kyndt J.A."/>
            <person name="Meyer T.E."/>
        </authorList>
    </citation>
    <scope>NUCLEOTIDE SEQUENCE [LARGE SCALE GENOMIC DNA]</scope>
    <source>
        <strain evidence="2 3">DSM 15591</strain>
    </source>
</reference>
<name>A0A6N8E7M4_9GAMM</name>
<protein>
    <submittedName>
        <fullName evidence="2">DUF2939 domain-containing protein</fullName>
    </submittedName>
</protein>